<evidence type="ECO:0000256" key="2">
    <source>
        <dbReference type="ARBA" id="ARBA00022840"/>
    </source>
</evidence>
<feature type="region of interest" description="Disordered" evidence="3">
    <location>
        <begin position="1"/>
        <end position="23"/>
    </location>
</feature>
<dbReference type="InterPro" id="IPR027417">
    <property type="entry name" value="P-loop_NTPase"/>
</dbReference>
<evidence type="ECO:0000256" key="1">
    <source>
        <dbReference type="ARBA" id="ARBA00022741"/>
    </source>
</evidence>
<dbReference type="Gene3D" id="3.40.50.300">
    <property type="entry name" value="P-loop containing nucleotide triphosphate hydrolases"/>
    <property type="match status" value="1"/>
</dbReference>
<proteinExistence type="predicted"/>
<keyword evidence="6" id="KW-1185">Reference proteome</keyword>
<dbReference type="InterPro" id="IPR025669">
    <property type="entry name" value="AAA_dom"/>
</dbReference>
<dbReference type="Proteomes" id="UP000231409">
    <property type="component" value="Unassembled WGS sequence"/>
</dbReference>
<dbReference type="RefSeq" id="WP_099614777.1">
    <property type="nucleotide sequence ID" value="NZ_KZ319371.1"/>
</dbReference>
<dbReference type="EMBL" id="NTFH01000008">
    <property type="protein sequence ID" value="PHQ14860.1"/>
    <property type="molecule type" value="Genomic_DNA"/>
</dbReference>
<dbReference type="GO" id="GO:0005829">
    <property type="term" value="C:cytosol"/>
    <property type="evidence" value="ECO:0007669"/>
    <property type="project" value="TreeGrafter"/>
</dbReference>
<evidence type="ECO:0000313" key="5">
    <source>
        <dbReference type="EMBL" id="PHQ14860.1"/>
    </source>
</evidence>
<dbReference type="InterPro" id="IPR050625">
    <property type="entry name" value="ParA/MinD_ATPase"/>
</dbReference>
<feature type="compositionally biased region" description="Basic and acidic residues" evidence="3">
    <location>
        <begin position="1"/>
        <end position="15"/>
    </location>
</feature>
<evidence type="ECO:0000313" key="6">
    <source>
        <dbReference type="Proteomes" id="UP000231409"/>
    </source>
</evidence>
<feature type="domain" description="AAA" evidence="4">
    <location>
        <begin position="42"/>
        <end position="168"/>
    </location>
</feature>
<name>A0A2G1UKB1_9GAMM</name>
<dbReference type="GO" id="GO:0009898">
    <property type="term" value="C:cytoplasmic side of plasma membrane"/>
    <property type="evidence" value="ECO:0007669"/>
    <property type="project" value="TreeGrafter"/>
</dbReference>
<reference evidence="5 6" key="1">
    <citation type="submission" date="2017-09" db="EMBL/GenBank/DDBJ databases">
        <title>The draft genome sequences of Marinobacter sp. PWS21.</title>
        <authorList>
            <person name="Cao J."/>
        </authorList>
    </citation>
    <scope>NUCLEOTIDE SEQUENCE [LARGE SCALE GENOMIC DNA]</scope>
    <source>
        <strain evidence="5 6">PWS21</strain>
    </source>
</reference>
<comment type="caution">
    <text evidence="5">The sequence shown here is derived from an EMBL/GenBank/DDBJ whole genome shotgun (WGS) entry which is preliminary data.</text>
</comment>
<sequence>MTDAESGHPGRHDVRSVPAGTDPYKQFSHQPRVLAVAGGGPAIGKTSMVLNLALALASGGERVLLLDGSDGKASVSTMLGQTPAFSLAQVLDGSCAAGAAVTEGPFGLQLLVSHPADELQPVNKPLDGEALWQVLTGLEGSYDYIVIDVPGGRQPPALDLICAAAMACLVVTPDPGSLAGAFRLLKALRQRGYQGIPGVLVNMAQGAGQAQSVFRRFAGATQRCLGLQPDYLGAIWRDETLAQAVLSQQPVALMPATDPSCHQFHTVAETLRMRFGQDTTPVPARACAAIPDGRPETTPDTMDAGEECNRLLDQLESLLGDPGLTAVRRYEALCRMSALLESVRAPRIPEMTHPVMAKLPATKLPATTPSDHFPLADQQSLVRALREQPADRPLNELLNVLMAGPGR</sequence>
<dbReference type="PANTHER" id="PTHR43384:SF4">
    <property type="entry name" value="CELLULOSE BIOSYNTHESIS PROTEIN BCSQ-RELATED"/>
    <property type="match status" value="1"/>
</dbReference>
<dbReference type="Pfam" id="PF13614">
    <property type="entry name" value="AAA_31"/>
    <property type="match status" value="1"/>
</dbReference>
<dbReference type="GO" id="GO:0005524">
    <property type="term" value="F:ATP binding"/>
    <property type="evidence" value="ECO:0007669"/>
    <property type="project" value="UniProtKB-KW"/>
</dbReference>
<dbReference type="AlphaFoldDB" id="A0A2G1UKB1"/>
<accession>A0A2G1UKB1</accession>
<organism evidence="5 6">
    <name type="scientific">Marinobacter profundi</name>
    <dbReference type="NCBI Taxonomy" id="2666256"/>
    <lineage>
        <taxon>Bacteria</taxon>
        <taxon>Pseudomonadati</taxon>
        <taxon>Pseudomonadota</taxon>
        <taxon>Gammaproteobacteria</taxon>
        <taxon>Pseudomonadales</taxon>
        <taxon>Marinobacteraceae</taxon>
        <taxon>Marinobacter</taxon>
    </lineage>
</organism>
<gene>
    <name evidence="5" type="ORF">CLH61_10945</name>
</gene>
<evidence type="ECO:0000259" key="4">
    <source>
        <dbReference type="Pfam" id="PF13614"/>
    </source>
</evidence>
<dbReference type="SUPFAM" id="SSF52540">
    <property type="entry name" value="P-loop containing nucleoside triphosphate hydrolases"/>
    <property type="match status" value="1"/>
</dbReference>
<dbReference type="GO" id="GO:0051782">
    <property type="term" value="P:negative regulation of cell division"/>
    <property type="evidence" value="ECO:0007669"/>
    <property type="project" value="TreeGrafter"/>
</dbReference>
<keyword evidence="2" id="KW-0067">ATP-binding</keyword>
<dbReference type="GO" id="GO:0016887">
    <property type="term" value="F:ATP hydrolysis activity"/>
    <property type="evidence" value="ECO:0007669"/>
    <property type="project" value="TreeGrafter"/>
</dbReference>
<evidence type="ECO:0000256" key="3">
    <source>
        <dbReference type="SAM" id="MobiDB-lite"/>
    </source>
</evidence>
<dbReference type="PANTHER" id="PTHR43384">
    <property type="entry name" value="SEPTUM SITE-DETERMINING PROTEIN MIND HOMOLOG, CHLOROPLASTIC-RELATED"/>
    <property type="match status" value="1"/>
</dbReference>
<keyword evidence="1" id="KW-0547">Nucleotide-binding</keyword>
<protein>
    <recommendedName>
        <fullName evidence="4">AAA domain-containing protein</fullName>
    </recommendedName>
</protein>